<dbReference type="EC" id="1.2.1.88" evidence="5"/>
<gene>
    <name evidence="10" type="primary">putA</name>
    <name evidence="10" type="ORF">QS748_02575</name>
</gene>
<keyword evidence="5" id="KW-0274">FAD</keyword>
<comment type="similarity">
    <text evidence="5">In the N-terminal section; belongs to the proline dehydrogenase family.</text>
</comment>
<evidence type="ECO:0000313" key="10">
    <source>
        <dbReference type="EMBL" id="MDP0588136.1"/>
    </source>
</evidence>
<dbReference type="GO" id="GO:0003842">
    <property type="term" value="F:L-glutamate gamma-semialdehyde dehydrogenase activity"/>
    <property type="evidence" value="ECO:0007669"/>
    <property type="project" value="UniProtKB-UniRule"/>
</dbReference>
<dbReference type="InterPro" id="IPR024089">
    <property type="entry name" value="PRODH_PutA_dom_I/II"/>
</dbReference>
<comment type="catalytic activity">
    <reaction evidence="4 5">
        <text>L-glutamate 5-semialdehyde + NAD(+) + H2O = L-glutamate + NADH + 2 H(+)</text>
        <dbReference type="Rhea" id="RHEA:30235"/>
        <dbReference type="ChEBI" id="CHEBI:15377"/>
        <dbReference type="ChEBI" id="CHEBI:15378"/>
        <dbReference type="ChEBI" id="CHEBI:29985"/>
        <dbReference type="ChEBI" id="CHEBI:57540"/>
        <dbReference type="ChEBI" id="CHEBI:57945"/>
        <dbReference type="ChEBI" id="CHEBI:58066"/>
        <dbReference type="EC" id="1.2.1.88"/>
    </reaction>
</comment>
<keyword evidence="5" id="KW-0805">Transcription regulation</keyword>
<feature type="domain" description="Proline dehydrogenase PutA" evidence="9">
    <location>
        <begin position="74"/>
        <end position="187"/>
    </location>
</feature>
<dbReference type="CDD" id="cd07125">
    <property type="entry name" value="ALDH_PutA-P5CDH"/>
    <property type="match status" value="1"/>
</dbReference>
<dbReference type="InterPro" id="IPR016163">
    <property type="entry name" value="Ald_DH_C"/>
</dbReference>
<dbReference type="GO" id="GO:0009898">
    <property type="term" value="C:cytoplasmic side of plasma membrane"/>
    <property type="evidence" value="ECO:0007669"/>
    <property type="project" value="TreeGrafter"/>
</dbReference>
<dbReference type="NCBIfam" id="NF008869">
    <property type="entry name" value="PRK11904.1"/>
    <property type="match status" value="1"/>
</dbReference>
<dbReference type="Gene3D" id="3.20.20.220">
    <property type="match status" value="1"/>
</dbReference>
<keyword evidence="5" id="KW-0678">Repressor</keyword>
<dbReference type="AlphaFoldDB" id="A0AA90SLS5"/>
<keyword evidence="3 5" id="KW-0520">NAD</keyword>
<feature type="domain" description="Aldehyde dehydrogenase" evidence="7">
    <location>
        <begin position="578"/>
        <end position="1034"/>
    </location>
</feature>
<dbReference type="PIRSF" id="PIRSF000197">
    <property type="entry name" value="Bifunct_PutA"/>
    <property type="match status" value="1"/>
</dbReference>
<dbReference type="Pfam" id="PF14850">
    <property type="entry name" value="Pro_dh-DNA_bdg"/>
    <property type="match status" value="1"/>
</dbReference>
<dbReference type="GO" id="GO:0004657">
    <property type="term" value="F:proline dehydrogenase activity"/>
    <property type="evidence" value="ECO:0007669"/>
    <property type="project" value="UniProtKB-UniRule"/>
</dbReference>
<keyword evidence="5" id="KW-0804">Transcription</keyword>
<accession>A0AA90SLS5</accession>
<proteinExistence type="inferred from homology"/>
<keyword evidence="5" id="KW-0285">Flavoprotein</keyword>
<dbReference type="PANTHER" id="PTHR42862">
    <property type="entry name" value="DELTA-1-PYRROLINE-5-CARBOXYLATE DEHYDROGENASE 1, ISOFORM A-RELATED"/>
    <property type="match status" value="1"/>
</dbReference>
<evidence type="ECO:0000313" key="11">
    <source>
        <dbReference type="Proteomes" id="UP001178148"/>
    </source>
</evidence>
<dbReference type="FunFam" id="3.40.309.10:FF:000005">
    <property type="entry name" value="1-pyrroline-5-carboxylate dehydrogenase 1"/>
    <property type="match status" value="1"/>
</dbReference>
<comment type="function">
    <text evidence="5">Oxidizes proline to glutamate for use as a carbon and nitrogen source.</text>
</comment>
<evidence type="ECO:0000259" key="7">
    <source>
        <dbReference type="Pfam" id="PF00171"/>
    </source>
</evidence>
<keyword evidence="5" id="KW-0642">Proline metabolism</keyword>
<dbReference type="Pfam" id="PF01619">
    <property type="entry name" value="Pro_dh"/>
    <property type="match status" value="1"/>
</dbReference>
<dbReference type="Gene3D" id="3.40.605.10">
    <property type="entry name" value="Aldehyde Dehydrogenase, Chain A, domain 1"/>
    <property type="match status" value="1"/>
</dbReference>
<dbReference type="GO" id="GO:0003700">
    <property type="term" value="F:DNA-binding transcription factor activity"/>
    <property type="evidence" value="ECO:0007669"/>
    <property type="project" value="InterPro"/>
</dbReference>
<evidence type="ECO:0000256" key="6">
    <source>
        <dbReference type="PIRSR" id="PIRSR000197-1"/>
    </source>
</evidence>
<dbReference type="InterPro" id="IPR024082">
    <property type="entry name" value="PRODH_PutA_dom_II"/>
</dbReference>
<dbReference type="SUPFAM" id="SSF51730">
    <property type="entry name" value="FAD-linked oxidoreductase"/>
    <property type="match status" value="1"/>
</dbReference>
<comment type="pathway">
    <text evidence="5">Amino-acid degradation; L-proline degradation into L-glutamate; L-glutamate from L-proline: step 1/2.</text>
</comment>
<organism evidence="10 11">
    <name type="scientific">Candidatus Endonucleibacter bathymodioli</name>
    <dbReference type="NCBI Taxonomy" id="539814"/>
    <lineage>
        <taxon>Bacteria</taxon>
        <taxon>Pseudomonadati</taxon>
        <taxon>Pseudomonadota</taxon>
        <taxon>Gammaproteobacteria</taxon>
        <taxon>Oceanospirillales</taxon>
        <taxon>Endozoicomonadaceae</taxon>
        <taxon>Candidatus Endonucleibacter</taxon>
    </lineage>
</organism>
<dbReference type="InterPro" id="IPR005933">
    <property type="entry name" value="PutA_C"/>
</dbReference>
<comment type="similarity">
    <text evidence="5">In the C-terminal section; belongs to the aldehyde dehydrogenase family.</text>
</comment>
<evidence type="ECO:0000256" key="5">
    <source>
        <dbReference type="PIRNR" id="PIRNR000197"/>
    </source>
</evidence>
<evidence type="ECO:0000256" key="2">
    <source>
        <dbReference type="ARBA" id="ARBA00023002"/>
    </source>
</evidence>
<evidence type="ECO:0000256" key="1">
    <source>
        <dbReference type="ARBA" id="ARBA00004786"/>
    </source>
</evidence>
<dbReference type="Pfam" id="PF00171">
    <property type="entry name" value="Aldedh"/>
    <property type="match status" value="1"/>
</dbReference>
<name>A0AA90SLS5_9GAMM</name>
<feature type="domain" description="Proline dehydrogenase" evidence="8">
    <location>
        <begin position="196"/>
        <end position="491"/>
    </location>
</feature>
<evidence type="ECO:0000259" key="8">
    <source>
        <dbReference type="Pfam" id="PF01619"/>
    </source>
</evidence>
<dbReference type="InterPro" id="IPR016162">
    <property type="entry name" value="Ald_DH_N"/>
</dbReference>
<evidence type="ECO:0000259" key="9">
    <source>
        <dbReference type="Pfam" id="PF14850"/>
    </source>
</evidence>
<dbReference type="PROSITE" id="PS00070">
    <property type="entry name" value="ALDEHYDE_DEHYDR_CYS"/>
    <property type="match status" value="1"/>
</dbReference>
<dbReference type="EC" id="1.5.5.2" evidence="5"/>
<comment type="catalytic activity">
    <reaction evidence="5">
        <text>L-proline + a quinone = (S)-1-pyrroline-5-carboxylate + a quinol + H(+)</text>
        <dbReference type="Rhea" id="RHEA:23784"/>
        <dbReference type="ChEBI" id="CHEBI:15378"/>
        <dbReference type="ChEBI" id="CHEBI:17388"/>
        <dbReference type="ChEBI" id="CHEBI:24646"/>
        <dbReference type="ChEBI" id="CHEBI:60039"/>
        <dbReference type="ChEBI" id="CHEBI:132124"/>
        <dbReference type="EC" id="1.5.5.2"/>
    </reaction>
</comment>
<comment type="cofactor">
    <cofactor evidence="5">
        <name>FAD</name>
        <dbReference type="ChEBI" id="CHEBI:57692"/>
    </cofactor>
</comment>
<comment type="pathway">
    <text evidence="1 5">Amino-acid degradation; L-proline degradation into L-glutamate; L-glutamate from L-proline: step 2/2.</text>
</comment>
<dbReference type="SUPFAM" id="SSF81935">
    <property type="entry name" value="N-terminal domain of bifunctional PutA protein"/>
    <property type="match status" value="1"/>
</dbReference>
<protein>
    <recommendedName>
        <fullName evidence="5">Bifunctional protein PutA</fullName>
    </recommendedName>
    <domain>
        <recommendedName>
            <fullName evidence="5">Proline dehydrogenase</fullName>
            <ecNumber evidence="5">1.5.5.2</ecNumber>
        </recommendedName>
        <alternativeName>
            <fullName evidence="5">Proline oxidase</fullName>
        </alternativeName>
    </domain>
    <domain>
        <recommendedName>
            <fullName evidence="5">Delta-1-pyrroline-5-carboxylate dehydrogenase</fullName>
            <shortName evidence="5">P5C dehydrogenase</shortName>
            <ecNumber evidence="5">1.2.1.88</ecNumber>
        </recommendedName>
        <alternativeName>
            <fullName evidence="5">L-glutamate gamma-semialdehyde dehydrogenase</fullName>
        </alternativeName>
    </domain>
</protein>
<keyword evidence="5" id="KW-0238">DNA-binding</keyword>
<dbReference type="InterPro" id="IPR016160">
    <property type="entry name" value="Ald_DH_CS_CYS"/>
</dbReference>
<keyword evidence="2 5" id="KW-0560">Oxidoreductase</keyword>
<dbReference type="SUPFAM" id="SSF53720">
    <property type="entry name" value="ALDH-like"/>
    <property type="match status" value="1"/>
</dbReference>
<dbReference type="InterPro" id="IPR016161">
    <property type="entry name" value="Ald_DH/histidinol_DH"/>
</dbReference>
<sequence>MIKATNIIDPDFTNQGEEVLWEMISPNYVIDESLWLTELLKLAEPTDQEESLITSRATRLIEQLRARDDAVHIIDLFLLEYSLDTREGILLMCLAEALIRIPDTDTANALIKDKLSVADWKSYLRQSDSLLVNASTWGLMLTGKIVTMDSKEDGSPSGIINRLITKMGEPVIRKAIHQAMTIMGKHFVLGRTIDEALKNSKKPREEGFTYSFDMLGEAALTADDAIKYQNSYKTAIEAMGVHQNSIGRRGSLSTISIKMSALHPRYETSQELRVLKEMTESVLKLIQAAQEQGVGITIDAEEQDRLELSLKLFKRLYSDPICKGWGNLGLVVQAYGKRALPVLCWLAALRKEHGDEIPVRLVKGAYWDSEIKRCQQLGLSEYPVYTRKESTDVAYIACAKFLLSDNIKGSLLPQFASHNAHTVASILAISEHREFEFQCLHGMGGALYNTVMEQESVPVRIYAPVGSHQNLLPYLVRRLLENGANSSFVHRLIDSKTPIANLVRHPVTILKQHALLANNRIPLPEDIFGESRKNSSGININIDSQWLPFKRAVEPFLIRQWRQGPVINGQVIKSAVGADVVCPYMTHESVGHISWSSETDIEQALTIASAAFNQWNKTDVGMRAECLKKLADLLEKNRAELVALCHREAGKTINDSIDEIREAVDFCRYYAVQALKLLGTITMLPGVTGESNELYLSGRGVFLCISPWNFPLAIYLGQIVAALVSGNTVIAKPAEQTSLIAGKAIEYMLEAGFPSGVIQMLPGDGASIGEHLLMDHRIAGVVFTGSTETAHIINRSLANRSGAIVPLIAETGGQNTMIIDSSALPEQVVGDVVRSAFSSAGQRCSALRVLYVQDDVADRIITLLKGAMAELKVGDPTLYDTDLGPVIDKQAKTSLQRHIDKMKKEFTMLAQTPLPASASMGFYVAPTAFEISNINQLESENFGPILHVIRYKSSELNKVIKQINTTGYGLTLGIHTRNEMMANYIEENVWAGNTYINRDQIGAVVGAQPFGGIGLSGTGPKAGGPYYLLRFLTERTKTINITASGGNHELLSLI</sequence>
<dbReference type="InterPro" id="IPR025703">
    <property type="entry name" value="Bifunct_PutA"/>
</dbReference>
<dbReference type="Proteomes" id="UP001178148">
    <property type="component" value="Unassembled WGS sequence"/>
</dbReference>
<keyword evidence="11" id="KW-1185">Reference proteome</keyword>
<dbReference type="Gene3D" id="1.20.5.460">
    <property type="entry name" value="Single helix bin"/>
    <property type="match status" value="1"/>
</dbReference>
<evidence type="ECO:0000256" key="4">
    <source>
        <dbReference type="ARBA" id="ARBA00048142"/>
    </source>
</evidence>
<dbReference type="InterPro" id="IPR002872">
    <property type="entry name" value="Proline_DH_dom"/>
</dbReference>
<dbReference type="PANTHER" id="PTHR42862:SF1">
    <property type="entry name" value="DELTA-1-PYRROLINE-5-CARBOXYLATE DEHYDROGENASE 2, ISOFORM A-RELATED"/>
    <property type="match status" value="1"/>
</dbReference>
<dbReference type="GO" id="GO:0010133">
    <property type="term" value="P:L-proline catabolic process to L-glutamate"/>
    <property type="evidence" value="ECO:0007669"/>
    <property type="project" value="UniProtKB-UniRule"/>
</dbReference>
<evidence type="ECO:0000256" key="3">
    <source>
        <dbReference type="ARBA" id="ARBA00023027"/>
    </source>
</evidence>
<comment type="caution">
    <text evidence="10">The sequence shown here is derived from an EMBL/GenBank/DDBJ whole genome shotgun (WGS) entry which is preliminary data.</text>
</comment>
<dbReference type="InterPro" id="IPR050485">
    <property type="entry name" value="Proline_metab_enzyme"/>
</dbReference>
<dbReference type="GO" id="GO:0003677">
    <property type="term" value="F:DNA binding"/>
    <property type="evidence" value="ECO:0007669"/>
    <property type="project" value="UniProtKB-KW"/>
</dbReference>
<dbReference type="InterPro" id="IPR015590">
    <property type="entry name" value="Aldehyde_DH_dom"/>
</dbReference>
<dbReference type="NCBIfam" id="TIGR01238">
    <property type="entry name" value="D1pyr5carbox3"/>
    <property type="match status" value="1"/>
</dbReference>
<feature type="active site" evidence="6">
    <location>
        <position position="844"/>
    </location>
</feature>
<dbReference type="EMBL" id="JASXSV010000003">
    <property type="protein sequence ID" value="MDP0588136.1"/>
    <property type="molecule type" value="Genomic_DNA"/>
</dbReference>
<dbReference type="InterPro" id="IPR029041">
    <property type="entry name" value="FAD-linked_oxidoreductase-like"/>
</dbReference>
<dbReference type="Gene3D" id="3.40.309.10">
    <property type="entry name" value="Aldehyde Dehydrogenase, Chain A, domain 2"/>
    <property type="match status" value="1"/>
</dbReference>
<reference evidence="10 11" key="1">
    <citation type="journal article" date="2023" name="bioRxiv">
        <title>An intranuclear bacterial parasite of deep-sea mussels expresses apoptosis inhibitors acquired from its host.</title>
        <authorList>
            <person name="Gonzalez Porras M.A."/>
            <person name="Assie A."/>
            <person name="Tietjen M."/>
            <person name="Violette M."/>
            <person name="Kleiner M."/>
            <person name="Gruber-Vodicka H."/>
            <person name="Dubilier N."/>
            <person name="Leisch N."/>
        </authorList>
    </citation>
    <scope>NUCLEOTIDE SEQUENCE [LARGE SCALE GENOMIC DNA]</scope>
    <source>
        <strain evidence="10">IAP13</strain>
    </source>
</reference>
<feature type="active site" evidence="6">
    <location>
        <position position="810"/>
    </location>
</feature>